<feature type="region of interest" description="Disordered" evidence="1">
    <location>
        <begin position="1710"/>
        <end position="1729"/>
    </location>
</feature>
<feature type="region of interest" description="Disordered" evidence="1">
    <location>
        <begin position="3088"/>
        <end position="3115"/>
    </location>
</feature>
<dbReference type="InterPro" id="IPR033228">
    <property type="entry name" value="SZT2"/>
</dbReference>
<feature type="region of interest" description="Disordered" evidence="1">
    <location>
        <begin position="2080"/>
        <end position="2102"/>
    </location>
</feature>
<dbReference type="PANTHER" id="PTHR14918:SF3">
    <property type="entry name" value="KICSTOR COMPLEX PROTEIN SZT2"/>
    <property type="match status" value="1"/>
</dbReference>
<feature type="compositionally biased region" description="Basic and acidic residues" evidence="1">
    <location>
        <begin position="1869"/>
        <end position="1881"/>
    </location>
</feature>
<reference evidence="2" key="1">
    <citation type="submission" date="2021-01" db="EMBL/GenBank/DDBJ databases">
        <authorList>
            <person name="Zahm M."/>
            <person name="Roques C."/>
            <person name="Cabau C."/>
            <person name="Klopp C."/>
            <person name="Donnadieu C."/>
            <person name="Jouanno E."/>
            <person name="Lampietro C."/>
            <person name="Louis A."/>
            <person name="Herpin A."/>
            <person name="Echchiki A."/>
            <person name="Berthelot C."/>
            <person name="Parey E."/>
            <person name="Roest-Crollius H."/>
            <person name="Braasch I."/>
            <person name="Postlethwait J."/>
            <person name="Bobe J."/>
            <person name="Montfort J."/>
            <person name="Bouchez O."/>
            <person name="Begum T."/>
            <person name="Mejri S."/>
            <person name="Adams A."/>
            <person name="Chen W.-J."/>
            <person name="Guiguen Y."/>
        </authorList>
    </citation>
    <scope>NUCLEOTIDE SEQUENCE</scope>
    <source>
        <strain evidence="2">YG-15Mar2019-1</strain>
        <tissue evidence="2">Brain</tissue>
    </source>
</reference>
<dbReference type="GO" id="GO:0005777">
    <property type="term" value="C:peroxisome"/>
    <property type="evidence" value="ECO:0007669"/>
    <property type="project" value="InterPro"/>
</dbReference>
<dbReference type="Proteomes" id="UP001046870">
    <property type="component" value="Chromosome 2"/>
</dbReference>
<sequence length="3714" mass="415989">MAERQDNEVEEADQVYLLMKEEYRISRNVRLAWFLSKLNQVIRPTPKTELLNSENELDVLSILPKGWQPDLSPSALPYQLVPSTRVTFLARRYRFIIELDLSPSTGIVDDSTGEMIFDEVFHALSRCLAGLARPFKVPGTDLMFQPEIFITILAYSSIIGLNSHQVLVQGCQLNRTDLDQFLQQIYQQLRAVENNIAEVLQQQHHQARGQPDGAILCPGITGDVMEDQPQRKLGVSMVTADVGLVSMVRQGILALQLLPPNSSAGIIIITDGVTSVPDVAVCETLLNQLRSGTIACSFVQVGGAYSYDCSFGYIPNVELMKFISLATFGSYLSICPDLDVSNQEMNTYHKAFLTYSFLRTSESMNPEYYCVSQHKLFNEHLVSASGNPALVMRRKKHTEKEVHAHLVSVVSVRLREGYTIREINLTKGGTQLEVKLVLLWKHNMRIEYLAVASWPLDPGKRTTWVEVTMEGSYDILHDISCTMRKPITSPYRTSVIRRFWNTLQSINQTDQMLVHLQSFNSIPEHYMIPESTKNGVPLFYIPPGSTTPVLSLQHSGSKDSSQSQFASYWKPILSMDANFWQRWLHMHRIAIILEHDIPVPKHLHTAGSNGRFSTIQCRISHSALTSLLRDWSSFVLVEGYSYVKLIYSASDQPPTSFYLVRLISKAPCMVLRLGFPIGTLAHIRNKIVDELREQILRLRFPHRVQNKEATPKVKRKILGNASPSKSPPLPTPKPALSDRPCVVVLNKPLEKLLIRYEKLPSDYRTPFILNMEHFTQAPNMSAPLTVAASRTASSTLASLSRYFFHQRWVWAVQSGLGPPVPLQAVAHILSMLSEIRLSEGFHFAASGEGIVNMVTELPMKGMLATADVEHHTCIVQYILFPPHSTSTKDSFSTDDDNDTEVEAIDVDTELNLVTECWVEPQSGTVSITSDHQRHLHGLTYEEIPQAIFPRDLTCMSTMMTFEYLSQLCQNKDQVYPLCGVKSDGEESPATDDCIHTVPFQFDLMKLLPKCQQIEIFFLTLSRVENEEAAQSAPCLPNEMLLSLFHSCLQQDLSDREIPLADADHVTFMQHILQRERDGHAAPFALPVIKEECLKPPERQDTVMSFHTIGSSKEVTGSTSTLQSFSNADLADEEPLPVESESPSPQWKCYAKYVSPQQIFLTFLPATFTDLQILMASGMDQEPQGSGSLQEDEDTLTHSNSQSDSRRAVSEESTLEYEDWSGQGTEQENGTALPGAEERDGVQFAEPQKRDFHITFSRQVSQQSSSDLIRPRCPVYIYSCSLESLKDQLVHPRTSRQPRDIFFRPQDADSWEISQQMKYRSLSQERSSTSSWTELMAHPHKHKELANYCSLLQEHYHQSYVKGVYRSLQQSYNISSQDILTAMDYCEESLQEIDISAFLQTLCGHIRVFRERHEQSSVAGSQMLAGEPATFTIGEGEEDGAAERGTLVASSSVDAEDISEAEVRGKPSAPTSPLELEEPKTRKVYPEFPLSLLQTQQKCEVFPDLHKIIQEKFMEIGAQYFKTVPSNPHYFFYCPPSAKKEEDLEREEERRPSEEIEVSEAELATEEENVSGCCIVTESDTDLEVEYRDRADRKLPDNDSLSDSNTVNQDEDSFSILEGVSLLEPEGPQPEMPPLFVHLTCSVNVKNCHGSMPIQTLPTCLGEVISCLENAEALQSVDLGELTVTLDIFVLTLPLEIEVMASDFHHNRYTSESSVSLNRSPGQPSSYRSDEELMGTLDSLHGSGVDGVTGDPLAKLPAPHRLAVLATMDEIRWLLEDEIVSALRHSRVISTSTLQKVADHVYRSSGRPRCHCEVVPLQFVFGPEQSLEKFKEEFRRMSLSGYLLNGEMDNFHYVSISRLHSQRLQAACKLSEHTPSAEEEGKASQQTNHGTVVDDTSRVSASLSMAGKENDSENEVERAEPNPGGQADEKCVGAGVEAGCEPTPEPCDASQASQAEREEARPQSAVSSAPGDKPPATPRLQPSSSTDHSSEHTSPPKTPSAVSLAESVQSATHSSGKLRPSRVQSVVSSQGSLDSDMLGYDGGSSDSECEGPTMDEQEPQRPLMPDFWLIVKIHQDRVEVYSHSRSRNGGKEEGVGEAEKEEEVPEYLQLHRTVVRKIGEICRVVNQRLLLKDLHDSHICNSLLVAESEEDIWKNESLYRQRIANSDDYNAEESYQPRDYLAATMQFIPGHFACDVVWSTVIHIHPRLKMGPNMGVSRAIQALRSVLNAFCVVNRKNMFVYQERTTKSVFYLRLSETPQSGKFSDLDGNPLHVSRTVGLARSQEPIYSEDLSGSRSSLEGSRPVGQVDKHILLLVHGVGQAGPEITDELVKVLRKRLDEATLDIITVMLVRNCKLTPADVEFIQPPGSPATEVMEFMLPQYSLAWIQAVAHYLRQNLLIFLHIPKYTDSNMEHHFKHYFHLSSGLPDSDIYLYNKPGGQGTGGKGTMSELVQNLFPPSQFQGIACIALSFVDAQGCPLHILAQECTETPQGDTSAIPLQPAQFDSLTTVTKLDSHNQETGAQIRVRFDIWEQGNVSPLQLTDKLRGALRHALCDVIMEFRILPNPLCVESFSVPSATPTGQNEYINGLLNLPQSESKETKDSPRQSCGPRSIKSNPSPITLIPAPSTTPSSVTSTPESTTPTGKTTRRSFWEILSKPDPSELGSPKTTDDIVQERGEDSRAARRRHKTESVKQQWSQESRPKVAELEQAQRRHVAQLEEGEVGTLHPVYQGTCQPWVTFMAKLGCPSIQQCTAEIASQFLLPSILSEIVNLVSSLASDTTVKVFEKTSCPQGDTFVPLPHIHQPSKPPATTRHFILIGRNFHQWHCSTEQAHKGFQRFEALEQSDWFSPGQAWKGVAPRQRFLIIHILDKKVTLYTYNWSVDLGASLSRGLTRLVQWQNARSHVVHCLLSQKMGLFHHYCFSDTPAHEDLKQEPNPFLNSTLEADALLRSPAPPVPSKDQGRLSSSGRGLPSLPFPAELVPFDEALRDISVGRPMSGAHDAMGSVDIVARHGAQLLEIKAAERREMEKQMKIENLFVTWQQRSAQSNMPITVADLDTLKQSSRLVHYCATPLLFDPVFRKQIQEEQIIHPQVKKRHRSNDSTTSGRDRSYSTDSVDMLPSRLREEPWLQDISNTFLQQYVQYLQSMGFILVQVRPQSPARSIARARAAAFSSLSTEGRASFSYNKQKSEESPKQSSGTGTAAYHLQRALPGGIVLMELAFQGCYFCVKQYALECSRIPMGQTVNSQGSLLTKLRSKPYAEATSVSDSALSMLFTEECDKVRDLMHVHSFSYDFHLRVVHQYLLGCHMTLRQGYQLTSFLEDFIAHHPDIPKFGRNHVFQGNFSISTGMITAHQLYNYITDHAGTYGMKPLRMSKAAVTTDSKKGAPSTDLHEYALVALWNSSGSYKDLEGLRHHDDFDVSLLVCHNAAPFEEQSESERHLLRLRYYVIMTSQRELFPRLTADMRRFKKLPQIHREPSDLDGKAPQERVEMGGAREAELDLWEEAAASDGSEFYPPGAQGSGAAPGLLYTSPLFPLLSSEVGSARKQIQTSVQQAMGHCRRDNLWRRLFHGEHLALDKLKLSKLSFGELEELLNAVQSRSIGEIDPQLNCFLTMSPGWYQSLIKVLLSRFPQSCRHFVDDSGIQYLAVLNQKFTDCFVLVFLDAQAGKTSLKVVFREPLPSHTQPSNSPPPQLVSMYHHLESVINTACFNLWTGLL</sequence>
<feature type="compositionally biased region" description="Basic and acidic residues" evidence="1">
    <location>
        <begin position="1907"/>
        <end position="1919"/>
    </location>
</feature>
<protein>
    <recommendedName>
        <fullName evidence="4">SZT2</fullName>
    </recommendedName>
</protein>
<evidence type="ECO:0000256" key="1">
    <source>
        <dbReference type="SAM" id="MobiDB-lite"/>
    </source>
</evidence>
<feature type="compositionally biased region" description="Low complexity" evidence="1">
    <location>
        <begin position="2020"/>
        <end position="2035"/>
    </location>
</feature>
<feature type="region of interest" description="Disordered" evidence="1">
    <location>
        <begin position="1869"/>
        <end position="2060"/>
    </location>
</feature>
<name>A0A9D3TD19_MEGAT</name>
<feature type="region of interest" description="Disordered" evidence="1">
    <location>
        <begin position="1178"/>
        <end position="1235"/>
    </location>
</feature>
<evidence type="ECO:0000313" key="3">
    <source>
        <dbReference type="Proteomes" id="UP001046870"/>
    </source>
</evidence>
<feature type="compositionally biased region" description="Low complexity" evidence="1">
    <location>
        <begin position="1981"/>
        <end position="1994"/>
    </location>
</feature>
<proteinExistence type="predicted"/>
<dbReference type="EMBL" id="JAFDVH010000002">
    <property type="protein sequence ID" value="KAG7488258.1"/>
    <property type="molecule type" value="Genomic_DNA"/>
</dbReference>
<evidence type="ECO:0000313" key="2">
    <source>
        <dbReference type="EMBL" id="KAG7488258.1"/>
    </source>
</evidence>
<keyword evidence="3" id="KW-1185">Reference proteome</keyword>
<feature type="compositionally biased region" description="Polar residues" evidence="1">
    <location>
        <begin position="1710"/>
        <end position="1726"/>
    </location>
</feature>
<feature type="compositionally biased region" description="Basic and acidic residues" evidence="1">
    <location>
        <begin position="2666"/>
        <end position="2680"/>
    </location>
</feature>
<dbReference type="OrthoDB" id="43547at2759"/>
<gene>
    <name evidence="2" type="ORF">MATL_G00032180</name>
</gene>
<feature type="compositionally biased region" description="Low complexity" evidence="1">
    <location>
        <begin position="2622"/>
        <end position="2643"/>
    </location>
</feature>
<accession>A0A9D3TD19</accession>
<feature type="compositionally biased region" description="Polar residues" evidence="1">
    <location>
        <begin position="2005"/>
        <end position="2014"/>
    </location>
</feature>
<feature type="compositionally biased region" description="Acidic residues" evidence="1">
    <location>
        <begin position="2046"/>
        <end position="2056"/>
    </location>
</feature>
<feature type="region of interest" description="Disordered" evidence="1">
    <location>
        <begin position="2948"/>
        <end position="2968"/>
    </location>
</feature>
<organism evidence="2 3">
    <name type="scientific">Megalops atlanticus</name>
    <name type="common">Tarpon</name>
    <name type="synonym">Clupea gigantea</name>
    <dbReference type="NCBI Taxonomy" id="7932"/>
    <lineage>
        <taxon>Eukaryota</taxon>
        <taxon>Metazoa</taxon>
        <taxon>Chordata</taxon>
        <taxon>Craniata</taxon>
        <taxon>Vertebrata</taxon>
        <taxon>Euteleostomi</taxon>
        <taxon>Actinopterygii</taxon>
        <taxon>Neopterygii</taxon>
        <taxon>Teleostei</taxon>
        <taxon>Elopiformes</taxon>
        <taxon>Megalopidae</taxon>
        <taxon>Megalops</taxon>
    </lineage>
</organism>
<comment type="caution">
    <text evidence="2">The sequence shown here is derived from an EMBL/GenBank/DDBJ whole genome shotgun (WGS) entry which is preliminary data.</text>
</comment>
<feature type="region of interest" description="Disordered" evidence="1">
    <location>
        <begin position="2590"/>
        <end position="2701"/>
    </location>
</feature>
<feature type="region of interest" description="Disordered" evidence="1">
    <location>
        <begin position="1448"/>
        <end position="1478"/>
    </location>
</feature>
<dbReference type="PANTHER" id="PTHR14918">
    <property type="entry name" value="KICSTOR COMPLEX PROTEIN SZT2"/>
    <property type="match status" value="1"/>
</dbReference>
<feature type="compositionally biased region" description="Basic and acidic residues" evidence="1">
    <location>
        <begin position="2088"/>
        <end position="2097"/>
    </location>
</feature>
<evidence type="ECO:0008006" key="4">
    <source>
        <dbReference type="Google" id="ProtNLM"/>
    </source>
</evidence>